<name>A0A1J7H5E1_LUPAN</name>
<dbReference type="STRING" id="3871.A0A1J7H5E1"/>
<keyword evidence="2" id="KW-0472">Membrane</keyword>
<dbReference type="PANTHER" id="PTHR31549">
    <property type="entry name" value="PROTEIN, PUTATIVE (DUF247)-RELATED-RELATED"/>
    <property type="match status" value="1"/>
</dbReference>
<accession>A0A1J7H5E1</accession>
<dbReference type="OMA" id="EIICNER"/>
<keyword evidence="2" id="KW-0812">Transmembrane</keyword>
<dbReference type="OrthoDB" id="1849062at2759"/>
<evidence type="ECO:0000313" key="3">
    <source>
        <dbReference type="EMBL" id="OIW08103.1"/>
    </source>
</evidence>
<reference evidence="3 4" key="1">
    <citation type="journal article" date="2017" name="Plant Biotechnol. J.">
        <title>A comprehensive draft genome sequence for lupin (Lupinus angustifolius), an emerging health food: insights into plant-microbe interactions and legume evolution.</title>
        <authorList>
            <person name="Hane J.K."/>
            <person name="Ming Y."/>
            <person name="Kamphuis L.G."/>
            <person name="Nelson M.N."/>
            <person name="Garg G."/>
            <person name="Atkins C.A."/>
            <person name="Bayer P.E."/>
            <person name="Bravo A."/>
            <person name="Bringans S."/>
            <person name="Cannon S."/>
            <person name="Edwards D."/>
            <person name="Foley R."/>
            <person name="Gao L.L."/>
            <person name="Harrison M.J."/>
            <person name="Huang W."/>
            <person name="Hurgobin B."/>
            <person name="Li S."/>
            <person name="Liu C.W."/>
            <person name="McGrath A."/>
            <person name="Morahan G."/>
            <person name="Murray J."/>
            <person name="Weller J."/>
            <person name="Jian J."/>
            <person name="Singh K.B."/>
        </authorList>
    </citation>
    <scope>NUCLEOTIDE SEQUENCE [LARGE SCALE GENOMIC DNA]</scope>
    <source>
        <strain evidence="4">cv. Tanjil</strain>
        <tissue evidence="3">Whole plant</tissue>
    </source>
</reference>
<feature type="compositionally biased region" description="Basic and acidic residues" evidence="1">
    <location>
        <begin position="267"/>
        <end position="281"/>
    </location>
</feature>
<keyword evidence="4" id="KW-1185">Reference proteome</keyword>
<feature type="transmembrane region" description="Helical" evidence="2">
    <location>
        <begin position="499"/>
        <end position="522"/>
    </location>
</feature>
<feature type="region of interest" description="Disordered" evidence="1">
    <location>
        <begin position="1"/>
        <end position="23"/>
    </location>
</feature>
<dbReference type="Proteomes" id="UP000188354">
    <property type="component" value="Chromosome LG07"/>
</dbReference>
<evidence type="ECO:0000256" key="1">
    <source>
        <dbReference type="SAM" id="MobiDB-lite"/>
    </source>
</evidence>
<dbReference type="KEGG" id="lang:109352271"/>
<dbReference type="Pfam" id="PF03140">
    <property type="entry name" value="DUF247"/>
    <property type="match status" value="1"/>
</dbReference>
<proteinExistence type="predicted"/>
<keyword evidence="2" id="KW-1133">Transmembrane helix</keyword>
<dbReference type="EMBL" id="CM007367">
    <property type="protein sequence ID" value="OIW08103.1"/>
    <property type="molecule type" value="Genomic_DNA"/>
</dbReference>
<organism evidence="3 4">
    <name type="scientific">Lupinus angustifolius</name>
    <name type="common">Narrow-leaved blue lupine</name>
    <dbReference type="NCBI Taxonomy" id="3871"/>
    <lineage>
        <taxon>Eukaryota</taxon>
        <taxon>Viridiplantae</taxon>
        <taxon>Streptophyta</taxon>
        <taxon>Embryophyta</taxon>
        <taxon>Tracheophyta</taxon>
        <taxon>Spermatophyta</taxon>
        <taxon>Magnoliopsida</taxon>
        <taxon>eudicotyledons</taxon>
        <taxon>Gunneridae</taxon>
        <taxon>Pentapetalae</taxon>
        <taxon>rosids</taxon>
        <taxon>fabids</taxon>
        <taxon>Fabales</taxon>
        <taxon>Fabaceae</taxon>
        <taxon>Papilionoideae</taxon>
        <taxon>50 kb inversion clade</taxon>
        <taxon>genistoids sensu lato</taxon>
        <taxon>core genistoids</taxon>
        <taxon>Genisteae</taxon>
        <taxon>Lupinus</taxon>
    </lineage>
</organism>
<dbReference type="PANTHER" id="PTHR31549:SF225">
    <property type="entry name" value="DUF247 DOMAIN PROTEIN"/>
    <property type="match status" value="1"/>
</dbReference>
<dbReference type="Gramene" id="OIW08103">
    <property type="protein sequence ID" value="OIW08103"/>
    <property type="gene ID" value="TanjilG_06646"/>
</dbReference>
<dbReference type="AlphaFoldDB" id="A0A1J7H5E1"/>
<sequence length="525" mass="60625">MCEMSEIDNQKLPQPTNSATTQAPQLLINKRIAELQQAKQEFYEDNQLSTPKIQRVPYFLRQNAEMAKYYSPKMISFGPIHHKDKNLEQGERFKLLWTSMYIEEYRKQTNQLITDQVAQILLSVVENNIGALKKLFTEDAIGTKTSDENLAWMLFVDGCSLLHFMENIDKQHPQPLNLKLDQMMLIWRDILLLENQLPRKLLELLKREDVNLEYLMANLHSMGDVKRSFKNEPESVHILDFARSLLRTKCKKNEVDLEKSTSNSHSIGDDKGSQKSGDNKPKPIHILDYARYFVTATPNVANGKNSNNQEDVDECKQMGPPQKGQIWLTYKNIRDLKAAGIQVKASKKHAWVWSNVSFTSKLYFYGELRLPKFVFDNVSPYFFRNLIAYEMCPDFRNNLECCSFVCFMDSLIDSGEDVKELRLSGVIQNLLGSDQELAQIFMDIGRDLPTKVFNNTWSSDAVAYSKRYIEVKGQIEKHYSNKWRTGFVIAINTHFSNTWSVIAFLAAVVALALTCLQTWFTVYPK</sequence>
<protein>
    <submittedName>
        <fullName evidence="3">Uncharacterized protein</fullName>
    </submittedName>
</protein>
<feature type="region of interest" description="Disordered" evidence="1">
    <location>
        <begin position="256"/>
        <end position="282"/>
    </location>
</feature>
<gene>
    <name evidence="3" type="ORF">TanjilG_06646</name>
</gene>
<feature type="compositionally biased region" description="Polar residues" evidence="1">
    <location>
        <begin position="11"/>
        <end position="23"/>
    </location>
</feature>
<evidence type="ECO:0000313" key="4">
    <source>
        <dbReference type="Proteomes" id="UP000188354"/>
    </source>
</evidence>
<evidence type="ECO:0000256" key="2">
    <source>
        <dbReference type="SAM" id="Phobius"/>
    </source>
</evidence>
<dbReference type="InterPro" id="IPR004158">
    <property type="entry name" value="DUF247_pln"/>
</dbReference>